<dbReference type="Gene3D" id="1.10.10.10">
    <property type="entry name" value="Winged helix-like DNA-binding domain superfamily/Winged helix DNA-binding domain"/>
    <property type="match status" value="1"/>
</dbReference>
<reference evidence="13" key="1">
    <citation type="submission" date="2018-06" db="EMBL/GenBank/DDBJ databases">
        <title>Description of Blautia argi sp. nov., a new anaerobic isolated from dog feces.</title>
        <authorList>
            <person name="Chang Y.-H."/>
            <person name="Paek J."/>
            <person name="Shin Y."/>
        </authorList>
    </citation>
    <scope>NUCLEOTIDE SEQUENCE [LARGE SCALE GENOMIC DNA]</scope>
    <source>
        <strain evidence="13">KCTC 15426</strain>
    </source>
</reference>
<sequence>MNEQIYHAIYKSPVGDLQILCTEEALLSLGVQGEQESSEIFEENALIRQIKREMDQYFAGKRKEFTIPLDMRGTEFQKKVWQALREIPYGETCTYKEIAEKIGNPKACRAVGMANHCNPIGIVVPCHRVIGADGRLTGYAGGLAMKEALLQLEAKFKK</sequence>
<dbReference type="InterPro" id="IPR014048">
    <property type="entry name" value="MethylDNA_cys_MeTrfase_DNA-bd"/>
</dbReference>
<comment type="subcellular location">
    <subcellularLocation>
        <location evidence="9">Cytoplasm</location>
    </subcellularLocation>
</comment>
<dbReference type="CDD" id="cd06445">
    <property type="entry name" value="ATase"/>
    <property type="match status" value="1"/>
</dbReference>
<dbReference type="PROSITE" id="PS00374">
    <property type="entry name" value="MGMT"/>
    <property type="match status" value="1"/>
</dbReference>
<dbReference type="GO" id="GO:0003908">
    <property type="term" value="F:methylated-DNA-[protein]-cysteine S-methyltransferase activity"/>
    <property type="evidence" value="ECO:0007669"/>
    <property type="project" value="UniProtKB-UniRule"/>
</dbReference>
<dbReference type="InterPro" id="IPR023546">
    <property type="entry name" value="MGMT"/>
</dbReference>
<dbReference type="InterPro" id="IPR001497">
    <property type="entry name" value="MethylDNA_cys_MeTrfase_AS"/>
</dbReference>
<dbReference type="Pfam" id="PF01035">
    <property type="entry name" value="DNA_binding_1"/>
    <property type="match status" value="1"/>
</dbReference>
<dbReference type="GO" id="GO:0005737">
    <property type="term" value="C:cytoplasm"/>
    <property type="evidence" value="ECO:0007669"/>
    <property type="project" value="UniProtKB-SubCell"/>
</dbReference>
<dbReference type="PANTHER" id="PTHR10815:SF5">
    <property type="entry name" value="METHYLATED-DNA--PROTEIN-CYSTEINE METHYLTRANSFERASE"/>
    <property type="match status" value="1"/>
</dbReference>
<protein>
    <recommendedName>
        <fullName evidence="9">Methylated-DNA--protein-cysteine methyltransferase</fullName>
        <ecNumber evidence="9">2.1.1.63</ecNumber>
    </recommendedName>
    <alternativeName>
        <fullName evidence="9">6-O-methylguanine-DNA methyltransferase</fullName>
        <shortName evidence="9">MGMT</shortName>
    </alternativeName>
    <alternativeName>
        <fullName evidence="9">O-6-methylguanine-DNA-alkyltransferase</fullName>
    </alternativeName>
</protein>
<evidence type="ECO:0000256" key="4">
    <source>
        <dbReference type="ARBA" id="ARBA00022603"/>
    </source>
</evidence>
<keyword evidence="7 9" id="KW-0234">DNA repair</keyword>
<dbReference type="SUPFAM" id="SSF46767">
    <property type="entry name" value="Methylated DNA-protein cysteine methyltransferase, C-terminal domain"/>
    <property type="match status" value="1"/>
</dbReference>
<evidence type="ECO:0000256" key="8">
    <source>
        <dbReference type="ARBA" id="ARBA00049348"/>
    </source>
</evidence>
<evidence type="ECO:0000256" key="1">
    <source>
        <dbReference type="ARBA" id="ARBA00001286"/>
    </source>
</evidence>
<dbReference type="EMBL" id="CP030280">
    <property type="protein sequence ID" value="AWY98483.1"/>
    <property type="molecule type" value="Genomic_DNA"/>
</dbReference>
<comment type="catalytic activity">
    <reaction evidence="1 9">
        <text>a 4-O-methyl-thymidine in DNA + L-cysteinyl-[protein] = a thymidine in DNA + S-methyl-L-cysteinyl-[protein]</text>
        <dbReference type="Rhea" id="RHEA:53428"/>
        <dbReference type="Rhea" id="RHEA-COMP:10131"/>
        <dbReference type="Rhea" id="RHEA-COMP:10132"/>
        <dbReference type="Rhea" id="RHEA-COMP:13555"/>
        <dbReference type="Rhea" id="RHEA-COMP:13556"/>
        <dbReference type="ChEBI" id="CHEBI:29950"/>
        <dbReference type="ChEBI" id="CHEBI:82612"/>
        <dbReference type="ChEBI" id="CHEBI:137386"/>
        <dbReference type="ChEBI" id="CHEBI:137387"/>
        <dbReference type="EC" id="2.1.1.63"/>
    </reaction>
</comment>
<feature type="domain" description="Methylated-DNA-[protein]-cysteine S-methyltransferase DNA binding" evidence="10">
    <location>
        <begin position="75"/>
        <end position="154"/>
    </location>
</feature>
<evidence type="ECO:0000256" key="5">
    <source>
        <dbReference type="ARBA" id="ARBA00022679"/>
    </source>
</evidence>
<dbReference type="Proteomes" id="UP000250003">
    <property type="component" value="Chromosome"/>
</dbReference>
<evidence type="ECO:0000256" key="6">
    <source>
        <dbReference type="ARBA" id="ARBA00022763"/>
    </source>
</evidence>
<evidence type="ECO:0000313" key="12">
    <source>
        <dbReference type="EMBL" id="AWY98483.1"/>
    </source>
</evidence>
<keyword evidence="5 9" id="KW-0808">Transferase</keyword>
<dbReference type="AlphaFoldDB" id="A0A2Z4UBN7"/>
<dbReference type="SUPFAM" id="SSF53155">
    <property type="entry name" value="Methylated DNA-protein cysteine methyltransferase domain"/>
    <property type="match status" value="1"/>
</dbReference>
<dbReference type="EC" id="2.1.1.63" evidence="9"/>
<organism evidence="12 13">
    <name type="scientific">Blautia argi</name>
    <dbReference type="NCBI Taxonomy" id="1912897"/>
    <lineage>
        <taxon>Bacteria</taxon>
        <taxon>Bacillati</taxon>
        <taxon>Bacillota</taxon>
        <taxon>Clostridia</taxon>
        <taxon>Lachnospirales</taxon>
        <taxon>Lachnospiraceae</taxon>
        <taxon>Blautia</taxon>
    </lineage>
</organism>
<dbReference type="RefSeq" id="WP_111919971.1">
    <property type="nucleotide sequence ID" value="NZ_CAUWHR010000002.1"/>
</dbReference>
<comment type="miscellaneous">
    <text evidence="9">This enzyme catalyzes only one turnover and therefore is not strictly catalytic. According to one definition, an enzyme is a biocatalyst that acts repeatedly and over many reaction cycles.</text>
</comment>
<comment type="catalytic activity">
    <reaction evidence="8 9">
        <text>a 6-O-methyl-2'-deoxyguanosine in DNA + L-cysteinyl-[protein] = S-methyl-L-cysteinyl-[protein] + a 2'-deoxyguanosine in DNA</text>
        <dbReference type="Rhea" id="RHEA:24000"/>
        <dbReference type="Rhea" id="RHEA-COMP:10131"/>
        <dbReference type="Rhea" id="RHEA-COMP:10132"/>
        <dbReference type="Rhea" id="RHEA-COMP:11367"/>
        <dbReference type="Rhea" id="RHEA-COMP:11368"/>
        <dbReference type="ChEBI" id="CHEBI:29950"/>
        <dbReference type="ChEBI" id="CHEBI:82612"/>
        <dbReference type="ChEBI" id="CHEBI:85445"/>
        <dbReference type="ChEBI" id="CHEBI:85448"/>
        <dbReference type="EC" id="2.1.1.63"/>
    </reaction>
</comment>
<dbReference type="InterPro" id="IPR036217">
    <property type="entry name" value="MethylDNA_cys_MeTrfase_DNAb"/>
</dbReference>
<dbReference type="InterPro" id="IPR008332">
    <property type="entry name" value="MethylG_MeTrfase_N"/>
</dbReference>
<evidence type="ECO:0000256" key="7">
    <source>
        <dbReference type="ARBA" id="ARBA00023204"/>
    </source>
</evidence>
<evidence type="ECO:0000259" key="10">
    <source>
        <dbReference type="Pfam" id="PF01035"/>
    </source>
</evidence>
<evidence type="ECO:0000313" key="13">
    <source>
        <dbReference type="Proteomes" id="UP000250003"/>
    </source>
</evidence>
<keyword evidence="4 9" id="KW-0489">Methyltransferase</keyword>
<keyword evidence="3 9" id="KW-0963">Cytoplasm</keyword>
<dbReference type="NCBIfam" id="TIGR00589">
    <property type="entry name" value="ogt"/>
    <property type="match status" value="1"/>
</dbReference>
<dbReference type="PANTHER" id="PTHR10815">
    <property type="entry name" value="METHYLATED-DNA--PROTEIN-CYSTEINE METHYLTRANSFERASE"/>
    <property type="match status" value="1"/>
</dbReference>
<dbReference type="OrthoDB" id="9802228at2"/>
<dbReference type="InterPro" id="IPR036388">
    <property type="entry name" value="WH-like_DNA-bd_sf"/>
</dbReference>
<evidence type="ECO:0000259" key="11">
    <source>
        <dbReference type="Pfam" id="PF02870"/>
    </source>
</evidence>
<accession>A0A2Z4UBN7</accession>
<evidence type="ECO:0000256" key="2">
    <source>
        <dbReference type="ARBA" id="ARBA00008711"/>
    </source>
</evidence>
<evidence type="ECO:0000256" key="9">
    <source>
        <dbReference type="HAMAP-Rule" id="MF_00772"/>
    </source>
</evidence>
<name>A0A2Z4UBN7_9FIRM</name>
<dbReference type="FunFam" id="1.10.10.10:FF:000214">
    <property type="entry name" value="Methylated-DNA--protein-cysteine methyltransferase"/>
    <property type="match status" value="1"/>
</dbReference>
<feature type="active site" description="Nucleophile; methyl group acceptor" evidence="9">
    <location>
        <position position="126"/>
    </location>
</feature>
<comment type="function">
    <text evidence="9">Involved in the cellular defense against the biological effects of O6-methylguanine (O6-MeG) and O4-methylthymine (O4-MeT) in DNA. Repairs the methylated nucleobase in DNA by stoichiometrically transferring the methyl group to a cysteine residue in the enzyme. This is a suicide reaction: the enzyme is irreversibly inactivated.</text>
</comment>
<dbReference type="Pfam" id="PF02870">
    <property type="entry name" value="Methyltransf_1N"/>
    <property type="match status" value="1"/>
</dbReference>
<gene>
    <name evidence="12" type="ORF">DQQ01_10355</name>
</gene>
<dbReference type="Gene3D" id="3.30.160.70">
    <property type="entry name" value="Methylated DNA-protein cysteine methyltransferase domain"/>
    <property type="match status" value="1"/>
</dbReference>
<keyword evidence="13" id="KW-1185">Reference proteome</keyword>
<proteinExistence type="inferred from homology"/>
<keyword evidence="6 9" id="KW-0227">DNA damage</keyword>
<dbReference type="GO" id="GO:0006307">
    <property type="term" value="P:DNA alkylation repair"/>
    <property type="evidence" value="ECO:0007669"/>
    <property type="project" value="UniProtKB-UniRule"/>
</dbReference>
<dbReference type="KEGG" id="blau:DQQ01_10355"/>
<dbReference type="HAMAP" id="MF_00772">
    <property type="entry name" value="OGT"/>
    <property type="match status" value="1"/>
</dbReference>
<feature type="domain" description="Methylguanine DNA methyltransferase ribonuclease-like" evidence="11">
    <location>
        <begin position="5"/>
        <end position="70"/>
    </location>
</feature>
<dbReference type="GO" id="GO:0032259">
    <property type="term" value="P:methylation"/>
    <property type="evidence" value="ECO:0007669"/>
    <property type="project" value="UniProtKB-KW"/>
</dbReference>
<dbReference type="InterPro" id="IPR036631">
    <property type="entry name" value="MGMT_N_sf"/>
</dbReference>
<comment type="similarity">
    <text evidence="2 9">Belongs to the MGMT family.</text>
</comment>
<evidence type="ECO:0000256" key="3">
    <source>
        <dbReference type="ARBA" id="ARBA00022490"/>
    </source>
</evidence>